<name>X1VHX2_9ZZZZ</name>
<keyword evidence="1" id="KW-0547">Nucleotide-binding</keyword>
<dbReference type="AlphaFoldDB" id="X1VHX2"/>
<dbReference type="EMBL" id="BARW01040460">
    <property type="protein sequence ID" value="GAJ18137.1"/>
    <property type="molecule type" value="Genomic_DNA"/>
</dbReference>
<reference evidence="3" key="1">
    <citation type="journal article" date="2014" name="Front. Microbiol.">
        <title>High frequency of phylogenetically diverse reductive dehalogenase-homologous genes in deep subseafloor sedimentary metagenomes.</title>
        <authorList>
            <person name="Kawai M."/>
            <person name="Futagami T."/>
            <person name="Toyoda A."/>
            <person name="Takaki Y."/>
            <person name="Nishi S."/>
            <person name="Hori S."/>
            <person name="Arai W."/>
            <person name="Tsubouchi T."/>
            <person name="Morono Y."/>
            <person name="Uchiyama I."/>
            <person name="Ito T."/>
            <person name="Fujiyama A."/>
            <person name="Inagaki F."/>
            <person name="Takami H."/>
        </authorList>
    </citation>
    <scope>NUCLEOTIDE SEQUENCE</scope>
    <source>
        <strain evidence="3">Expedition CK06-06</strain>
    </source>
</reference>
<dbReference type="GO" id="GO:0017116">
    <property type="term" value="F:single-stranded DNA helicase activity"/>
    <property type="evidence" value="ECO:0007669"/>
    <property type="project" value="TreeGrafter"/>
</dbReference>
<dbReference type="InterPro" id="IPR027417">
    <property type="entry name" value="P-loop_NTPase"/>
</dbReference>
<keyword evidence="2" id="KW-0067">ATP-binding</keyword>
<evidence type="ECO:0008006" key="4">
    <source>
        <dbReference type="Google" id="ProtNLM"/>
    </source>
</evidence>
<proteinExistence type="predicted"/>
<dbReference type="Gene3D" id="3.40.50.300">
    <property type="entry name" value="P-loop containing nucleotide triphosphate hydrolases"/>
    <property type="match status" value="1"/>
</dbReference>
<organism evidence="3">
    <name type="scientific">marine sediment metagenome</name>
    <dbReference type="NCBI Taxonomy" id="412755"/>
    <lineage>
        <taxon>unclassified sequences</taxon>
        <taxon>metagenomes</taxon>
        <taxon>ecological metagenomes</taxon>
    </lineage>
</organism>
<evidence type="ECO:0000313" key="3">
    <source>
        <dbReference type="EMBL" id="GAJ18137.1"/>
    </source>
</evidence>
<evidence type="ECO:0000256" key="1">
    <source>
        <dbReference type="ARBA" id="ARBA00022741"/>
    </source>
</evidence>
<comment type="caution">
    <text evidence="3">The sequence shown here is derived from an EMBL/GenBank/DDBJ whole genome shotgun (WGS) entry which is preliminary data.</text>
</comment>
<dbReference type="PANTHER" id="PTHR43788">
    <property type="entry name" value="DNA2/NAM7 HELICASE FAMILY MEMBER"/>
    <property type="match status" value="1"/>
</dbReference>
<dbReference type="PANTHER" id="PTHR43788:SF6">
    <property type="entry name" value="DNA HELICASE B"/>
    <property type="match status" value="1"/>
</dbReference>
<dbReference type="InterPro" id="IPR050534">
    <property type="entry name" value="Coronavir_polyprotein_1ab"/>
</dbReference>
<dbReference type="SUPFAM" id="SSF52540">
    <property type="entry name" value="P-loop containing nucleoside triphosphate hydrolases"/>
    <property type="match status" value="1"/>
</dbReference>
<feature type="non-terminal residue" evidence="3">
    <location>
        <position position="1"/>
    </location>
</feature>
<evidence type="ECO:0000256" key="2">
    <source>
        <dbReference type="ARBA" id="ARBA00022840"/>
    </source>
</evidence>
<dbReference type="GO" id="GO:0009338">
    <property type="term" value="C:exodeoxyribonuclease V complex"/>
    <property type="evidence" value="ECO:0007669"/>
    <property type="project" value="TreeGrafter"/>
</dbReference>
<gene>
    <name evidence="3" type="ORF">S12H4_61121</name>
</gene>
<protein>
    <recommendedName>
        <fullName evidence="4">RecD helicase-like helix-hairpin-helix domain-containing protein</fullName>
    </recommendedName>
</protein>
<accession>X1VHX2</accession>
<sequence>AEEQKDAINKVLLNRVLVLTGGPGTGKTTTTLGLIELFEELKLKIVLAAPTGRAAKKISETTGRKAKTIHRLLEYSPKSGNLGVLFFYKIKISFSLSFNDRIFSLINSMSIYND</sequence>
<dbReference type="Pfam" id="PF13245">
    <property type="entry name" value="AAA_19"/>
    <property type="match status" value="1"/>
</dbReference>
<dbReference type="GO" id="GO:0005524">
    <property type="term" value="F:ATP binding"/>
    <property type="evidence" value="ECO:0007669"/>
    <property type="project" value="UniProtKB-KW"/>
</dbReference>
<dbReference type="GO" id="GO:0006310">
    <property type="term" value="P:DNA recombination"/>
    <property type="evidence" value="ECO:0007669"/>
    <property type="project" value="TreeGrafter"/>
</dbReference>